<accession>A0A164LNK2</accession>
<dbReference type="Proteomes" id="UP000076482">
    <property type="component" value="Unassembled WGS sequence"/>
</dbReference>
<protein>
    <submittedName>
        <fullName evidence="1">Uncharacterized protein</fullName>
    </submittedName>
</protein>
<gene>
    <name evidence="1" type="ORF">B4088_5008</name>
</gene>
<reference evidence="1 2" key="1">
    <citation type="submission" date="2015-09" db="EMBL/GenBank/DDBJ databases">
        <title>Bacillus cereus food isolates.</title>
        <authorList>
            <person name="Boekhorst J."/>
        </authorList>
    </citation>
    <scope>NUCLEOTIDE SEQUENCE [LARGE SCALE GENOMIC DNA]</scope>
    <source>
        <strain evidence="1 2">B4088</strain>
    </source>
</reference>
<dbReference type="EMBL" id="LJKE01000094">
    <property type="protein sequence ID" value="KZD56564.1"/>
    <property type="molecule type" value="Genomic_DNA"/>
</dbReference>
<sequence length="45" mass="5128">MRILLPILTLVVTCFLTFNVPSWDTIKTGCSEFAEGFKEGFFNLK</sequence>
<dbReference type="AlphaFoldDB" id="A0A164LNK2"/>
<name>A0A164LNK2_BACCE</name>
<dbReference type="RefSeq" id="WP_080467775.1">
    <property type="nucleotide sequence ID" value="NZ_LJKE01000094.1"/>
</dbReference>
<comment type="caution">
    <text evidence="1">The sequence shown here is derived from an EMBL/GenBank/DDBJ whole genome shotgun (WGS) entry which is preliminary data.</text>
</comment>
<proteinExistence type="predicted"/>
<organism evidence="1 2">
    <name type="scientific">Bacillus cereus</name>
    <dbReference type="NCBI Taxonomy" id="1396"/>
    <lineage>
        <taxon>Bacteria</taxon>
        <taxon>Bacillati</taxon>
        <taxon>Bacillota</taxon>
        <taxon>Bacilli</taxon>
        <taxon>Bacillales</taxon>
        <taxon>Bacillaceae</taxon>
        <taxon>Bacillus</taxon>
        <taxon>Bacillus cereus group</taxon>
    </lineage>
</organism>
<dbReference type="PATRIC" id="fig|1396.535.peg.1964"/>
<evidence type="ECO:0000313" key="2">
    <source>
        <dbReference type="Proteomes" id="UP000076482"/>
    </source>
</evidence>
<evidence type="ECO:0000313" key="1">
    <source>
        <dbReference type="EMBL" id="KZD56564.1"/>
    </source>
</evidence>